<evidence type="ECO:0000256" key="27">
    <source>
        <dbReference type="SAM" id="Phobius"/>
    </source>
</evidence>
<dbReference type="PANTHER" id="PTHR32282:SF27">
    <property type="entry name" value="PENICILLIN-BINDING PROTEIN 1A"/>
    <property type="match status" value="1"/>
</dbReference>
<reference evidence="31 32" key="1">
    <citation type="submission" date="2018-05" db="EMBL/GenBank/DDBJ databases">
        <title>Genomic Encyclopedia of Type Strains, Phase IV (KMG-IV): sequencing the most valuable type-strain genomes for metagenomic binning, comparative biology and taxonomic classification.</title>
        <authorList>
            <person name="Goeker M."/>
        </authorList>
    </citation>
    <scope>NUCLEOTIDE SEQUENCE [LARGE SCALE GENOMIC DNA]</scope>
    <source>
        <strain evidence="31 32">DSM 19792</strain>
    </source>
</reference>
<dbReference type="NCBIfam" id="TIGR02074">
    <property type="entry name" value="PBP_1a_fam"/>
    <property type="match status" value="1"/>
</dbReference>
<dbReference type="EC" id="3.4.16.4" evidence="5"/>
<keyword evidence="15" id="KW-0133">Cell shape</keyword>
<evidence type="ECO:0000256" key="7">
    <source>
        <dbReference type="ARBA" id="ARBA00022475"/>
    </source>
</evidence>
<evidence type="ECO:0000256" key="1">
    <source>
        <dbReference type="ARBA" id="ARBA00004249"/>
    </source>
</evidence>
<evidence type="ECO:0000256" key="25">
    <source>
        <dbReference type="ARBA" id="ARBA00049902"/>
    </source>
</evidence>
<organism evidence="31 32">
    <name type="scientific">Undibacterium pigrum</name>
    <dbReference type="NCBI Taxonomy" id="401470"/>
    <lineage>
        <taxon>Bacteria</taxon>
        <taxon>Pseudomonadati</taxon>
        <taxon>Pseudomonadota</taxon>
        <taxon>Betaproteobacteria</taxon>
        <taxon>Burkholderiales</taxon>
        <taxon>Oxalobacteraceae</taxon>
        <taxon>Undibacterium</taxon>
    </lineage>
</organism>
<dbReference type="Gene3D" id="3.40.710.10">
    <property type="entry name" value="DD-peptidase/beta-lactamase superfamily"/>
    <property type="match status" value="2"/>
</dbReference>
<evidence type="ECO:0000256" key="18">
    <source>
        <dbReference type="ARBA" id="ARBA00022989"/>
    </source>
</evidence>
<dbReference type="OrthoDB" id="9766909at2"/>
<keyword evidence="32" id="KW-1185">Reference proteome</keyword>
<dbReference type="Pfam" id="PF00905">
    <property type="entry name" value="Transpeptidase"/>
    <property type="match status" value="1"/>
</dbReference>
<dbReference type="GO" id="GO:0006508">
    <property type="term" value="P:proteolysis"/>
    <property type="evidence" value="ECO:0007669"/>
    <property type="project" value="UniProtKB-KW"/>
</dbReference>
<keyword evidence="11" id="KW-0328">Glycosyltransferase</keyword>
<evidence type="ECO:0000256" key="22">
    <source>
        <dbReference type="ARBA" id="ARBA00023316"/>
    </source>
</evidence>
<keyword evidence="21" id="KW-0511">Multifunctional enzyme</keyword>
<dbReference type="SUPFAM" id="SSF53955">
    <property type="entry name" value="Lysozyme-like"/>
    <property type="match status" value="1"/>
</dbReference>
<evidence type="ECO:0000259" key="30">
    <source>
        <dbReference type="Pfam" id="PF17092"/>
    </source>
</evidence>
<evidence type="ECO:0000259" key="28">
    <source>
        <dbReference type="Pfam" id="PF00905"/>
    </source>
</evidence>
<comment type="pathway">
    <text evidence="2">Cell wall biogenesis; peptidoglycan biosynthesis.</text>
</comment>
<evidence type="ECO:0000256" key="2">
    <source>
        <dbReference type="ARBA" id="ARBA00004752"/>
    </source>
</evidence>
<keyword evidence="22" id="KW-0961">Cell wall biogenesis/degradation</keyword>
<dbReference type="InterPro" id="IPR012338">
    <property type="entry name" value="Beta-lactam/transpept-like"/>
</dbReference>
<evidence type="ECO:0000256" key="6">
    <source>
        <dbReference type="ARBA" id="ARBA00018638"/>
    </source>
</evidence>
<dbReference type="GO" id="GO:0071555">
    <property type="term" value="P:cell wall organization"/>
    <property type="evidence" value="ECO:0007669"/>
    <property type="project" value="UniProtKB-KW"/>
</dbReference>
<comment type="similarity">
    <text evidence="4">In the N-terminal section; belongs to the glycosyltransferase 51 family.</text>
</comment>
<dbReference type="UniPathway" id="UPA00219"/>
<dbReference type="Pfam" id="PF17092">
    <property type="entry name" value="PCB_OB"/>
    <property type="match status" value="1"/>
</dbReference>
<keyword evidence="14" id="KW-0378">Hydrolase</keyword>
<evidence type="ECO:0000256" key="19">
    <source>
        <dbReference type="ARBA" id="ARBA00023136"/>
    </source>
</evidence>
<evidence type="ECO:0000256" key="9">
    <source>
        <dbReference type="ARBA" id="ARBA00022645"/>
    </source>
</evidence>
<dbReference type="GO" id="GO:0008955">
    <property type="term" value="F:peptidoglycan glycosyltransferase activity"/>
    <property type="evidence" value="ECO:0007669"/>
    <property type="project" value="UniProtKB-EC"/>
</dbReference>
<evidence type="ECO:0000259" key="29">
    <source>
        <dbReference type="Pfam" id="PF00912"/>
    </source>
</evidence>
<dbReference type="GO" id="GO:0005886">
    <property type="term" value="C:plasma membrane"/>
    <property type="evidence" value="ECO:0007669"/>
    <property type="project" value="UniProtKB-SubCell"/>
</dbReference>
<dbReference type="FunFam" id="1.10.3810.10:FF:000003">
    <property type="entry name" value="Penicillin-binding protein 1a"/>
    <property type="match status" value="1"/>
</dbReference>
<dbReference type="GO" id="GO:0008658">
    <property type="term" value="F:penicillin binding"/>
    <property type="evidence" value="ECO:0007669"/>
    <property type="project" value="InterPro"/>
</dbReference>
<dbReference type="EC" id="2.4.99.28" evidence="24"/>
<dbReference type="GO" id="GO:0009002">
    <property type="term" value="F:serine-type D-Ala-D-Ala carboxypeptidase activity"/>
    <property type="evidence" value="ECO:0007669"/>
    <property type="project" value="UniProtKB-EC"/>
</dbReference>
<evidence type="ECO:0000256" key="23">
    <source>
        <dbReference type="ARBA" id="ARBA00034000"/>
    </source>
</evidence>
<proteinExistence type="inferred from homology"/>
<keyword evidence="9" id="KW-0121">Carboxypeptidase</keyword>
<comment type="similarity">
    <text evidence="3">In the C-terminal section; belongs to the transpeptidase family.</text>
</comment>
<name>A0A318J6Y5_9BURK</name>
<keyword evidence="8" id="KW-0997">Cell inner membrane</keyword>
<evidence type="ECO:0000256" key="3">
    <source>
        <dbReference type="ARBA" id="ARBA00007090"/>
    </source>
</evidence>
<evidence type="ECO:0000256" key="17">
    <source>
        <dbReference type="ARBA" id="ARBA00022984"/>
    </source>
</evidence>
<evidence type="ECO:0000313" key="32">
    <source>
        <dbReference type="Proteomes" id="UP000247792"/>
    </source>
</evidence>
<dbReference type="GO" id="GO:0046677">
    <property type="term" value="P:response to antibiotic"/>
    <property type="evidence" value="ECO:0007669"/>
    <property type="project" value="UniProtKB-KW"/>
</dbReference>
<dbReference type="InterPro" id="IPR050396">
    <property type="entry name" value="Glycosyltr_51/Transpeptidase"/>
</dbReference>
<evidence type="ECO:0000256" key="8">
    <source>
        <dbReference type="ARBA" id="ARBA00022519"/>
    </source>
</evidence>
<evidence type="ECO:0000256" key="15">
    <source>
        <dbReference type="ARBA" id="ARBA00022960"/>
    </source>
</evidence>
<evidence type="ECO:0000256" key="10">
    <source>
        <dbReference type="ARBA" id="ARBA00022670"/>
    </source>
</evidence>
<feature type="domain" description="Glycosyl transferase family 51" evidence="29">
    <location>
        <begin position="79"/>
        <end position="251"/>
    </location>
</feature>
<keyword evidence="10" id="KW-0645">Protease</keyword>
<evidence type="ECO:0000256" key="20">
    <source>
        <dbReference type="ARBA" id="ARBA00023251"/>
    </source>
</evidence>
<comment type="caution">
    <text evidence="31">The sequence shown here is derived from an EMBL/GenBank/DDBJ whole genome shotgun (WGS) entry which is preliminary data.</text>
</comment>
<dbReference type="GO" id="GO:0009252">
    <property type="term" value="P:peptidoglycan biosynthetic process"/>
    <property type="evidence" value="ECO:0007669"/>
    <property type="project" value="UniProtKB-UniPathway"/>
</dbReference>
<dbReference type="AlphaFoldDB" id="A0A318J6Y5"/>
<comment type="catalytic activity">
    <reaction evidence="23">
        <text>Preferential cleavage: (Ac)2-L-Lys-D-Ala-|-D-Ala. Also transpeptidation of peptidyl-alanyl moieties that are N-acyl substituents of D-alanine.</text>
        <dbReference type="EC" id="3.4.16.4"/>
    </reaction>
</comment>
<dbReference type="EMBL" id="QJKB01000005">
    <property type="protein sequence ID" value="PXX42389.1"/>
    <property type="molecule type" value="Genomic_DNA"/>
</dbReference>
<evidence type="ECO:0000256" key="24">
    <source>
        <dbReference type="ARBA" id="ARBA00044770"/>
    </source>
</evidence>
<evidence type="ECO:0000256" key="13">
    <source>
        <dbReference type="ARBA" id="ARBA00022692"/>
    </source>
</evidence>
<feature type="transmembrane region" description="Helical" evidence="27">
    <location>
        <begin position="26"/>
        <end position="53"/>
    </location>
</feature>
<evidence type="ECO:0000256" key="14">
    <source>
        <dbReference type="ARBA" id="ARBA00022801"/>
    </source>
</evidence>
<comment type="pathway">
    <text evidence="26">Glycan biosynthesis.</text>
</comment>
<dbReference type="Pfam" id="PF00912">
    <property type="entry name" value="Transgly"/>
    <property type="match status" value="1"/>
</dbReference>
<feature type="domain" description="Penicillin-binding protein transpeptidase" evidence="28">
    <location>
        <begin position="444"/>
        <end position="688"/>
    </location>
</feature>
<dbReference type="InterPro" id="IPR001460">
    <property type="entry name" value="PCN-bd_Tpept"/>
</dbReference>
<dbReference type="InterPro" id="IPR001264">
    <property type="entry name" value="Glyco_trans_51"/>
</dbReference>
<gene>
    <name evidence="31" type="ORF">DFR42_10547</name>
</gene>
<evidence type="ECO:0000256" key="16">
    <source>
        <dbReference type="ARBA" id="ARBA00022968"/>
    </source>
</evidence>
<dbReference type="InterPro" id="IPR031376">
    <property type="entry name" value="PCB_OB"/>
</dbReference>
<comment type="catalytic activity">
    <reaction evidence="25">
        <text>[GlcNAc-(1-&gt;4)-Mur2Ac(oyl-L-Ala-gamma-D-Glu-L-Lys-D-Ala-D-Ala)](n)-di-trans,octa-cis-undecaprenyl diphosphate + beta-D-GlcNAc-(1-&gt;4)-Mur2Ac(oyl-L-Ala-gamma-D-Glu-L-Lys-D-Ala-D-Ala)-di-trans,octa-cis-undecaprenyl diphosphate = [GlcNAc-(1-&gt;4)-Mur2Ac(oyl-L-Ala-gamma-D-Glu-L-Lys-D-Ala-D-Ala)](n+1)-di-trans,octa-cis-undecaprenyl diphosphate + di-trans,octa-cis-undecaprenyl diphosphate + H(+)</text>
        <dbReference type="Rhea" id="RHEA:23708"/>
        <dbReference type="Rhea" id="RHEA-COMP:9602"/>
        <dbReference type="Rhea" id="RHEA-COMP:9603"/>
        <dbReference type="ChEBI" id="CHEBI:15378"/>
        <dbReference type="ChEBI" id="CHEBI:58405"/>
        <dbReference type="ChEBI" id="CHEBI:60033"/>
        <dbReference type="ChEBI" id="CHEBI:78435"/>
        <dbReference type="EC" id="2.4.99.28"/>
    </reaction>
</comment>
<evidence type="ECO:0000256" key="4">
    <source>
        <dbReference type="ARBA" id="ARBA00007739"/>
    </source>
</evidence>
<accession>A0A318J6Y5</accession>
<keyword evidence="7" id="KW-1003">Cell membrane</keyword>
<evidence type="ECO:0000313" key="31">
    <source>
        <dbReference type="EMBL" id="PXX42389.1"/>
    </source>
</evidence>
<keyword evidence="19 27" id="KW-0472">Membrane</keyword>
<protein>
    <recommendedName>
        <fullName evidence="6">Penicillin-binding protein 1A</fullName>
        <ecNumber evidence="24">2.4.99.28</ecNumber>
        <ecNumber evidence="5">3.4.16.4</ecNumber>
    </recommendedName>
</protein>
<sequence>MSEQNKEPDNLPEPQKRSTGKLLARIVLGTTGVLFGLVVSGVLIVGFALTMAYPNLPELDSITSYRPKMPLRVFSADNMLIGEFGEERRNVVRFKDIPEIMKKAVLAIEDDRFYEHGGVDYLGITRATLHNLTGGAKQGASTITQQVARNFFLSSEQTFKRKIYEILLAWKIEQNLSKDQILEIYMNQIYLGQRAYGFSSAGQIYFGKDLKDLTIAEAAMLAGLPKAPSAYNPVANPKRATVRQQYILQRMRNLGYITEAQYEQAKNEELVTKTDSGQFGIHAEYVAEMARQLVYDQFKEETYTRGLNVYTTITKADQDTAYLALRRGVMDYEKRHGYRGPEAIIAIPDGKEAAEDAIEKELAEHSDSDDLQVAMVLEATPKLVRAVLSSGEEIRIEDAGLTFAASGLSAKTPANKRIQRGAVIRVVLEGKSWAITQMPEVQSAFVAANTTDGAIRALVGGFDYNLNKFNHVTQAWRQPGSSFKPFIYSASLEKGLSPSTIINDEPISFDAGQTGGQAWEPKNYDGKYEGPMTMRRGLTRSKNMISIRILHRIGAKYGQEYTSRFGFLPEKNPPYLTLALGAGAVTPLQMAGAYSVFANGGYKVNPYLISKITDSNGQLLVQTKPDMAGDEANRVIDERNAFLMDSMMRDVVKMGTATKALILKRPDIAGKTGTTNDSFDAWFAGYQSKVVGIAWIGFDQPRNLGNKETGGGLALPIWIGYMQKVLKDFPIEERPVPKGIIAVDGDYYYAENPPGSGVSTLAPPLTVIEE</sequence>
<dbReference type="Proteomes" id="UP000247792">
    <property type="component" value="Unassembled WGS sequence"/>
</dbReference>
<comment type="subcellular location">
    <subcellularLocation>
        <location evidence="1">Cell inner membrane</location>
        <topology evidence="1">Single-pass type II membrane protein</topology>
    </subcellularLocation>
</comment>
<evidence type="ECO:0000256" key="12">
    <source>
        <dbReference type="ARBA" id="ARBA00022679"/>
    </source>
</evidence>
<dbReference type="GO" id="GO:0030288">
    <property type="term" value="C:outer membrane-bounded periplasmic space"/>
    <property type="evidence" value="ECO:0007669"/>
    <property type="project" value="TreeGrafter"/>
</dbReference>
<dbReference type="InterPro" id="IPR036950">
    <property type="entry name" value="PBP_transglycosylase"/>
</dbReference>
<dbReference type="GO" id="GO:0008360">
    <property type="term" value="P:regulation of cell shape"/>
    <property type="evidence" value="ECO:0007669"/>
    <property type="project" value="UniProtKB-KW"/>
</dbReference>
<dbReference type="PANTHER" id="PTHR32282">
    <property type="entry name" value="BINDING PROTEIN TRANSPEPTIDASE, PUTATIVE-RELATED"/>
    <property type="match status" value="1"/>
</dbReference>
<keyword evidence="16" id="KW-0735">Signal-anchor</keyword>
<dbReference type="SUPFAM" id="SSF56601">
    <property type="entry name" value="beta-lactamase/transpeptidase-like"/>
    <property type="match status" value="1"/>
</dbReference>
<dbReference type="Gene3D" id="1.10.3810.10">
    <property type="entry name" value="Biosynthetic peptidoglycan transglycosylase-like"/>
    <property type="match status" value="1"/>
</dbReference>
<dbReference type="InterPro" id="IPR023346">
    <property type="entry name" value="Lysozyme-like_dom_sf"/>
</dbReference>
<keyword evidence="18 27" id="KW-1133">Transmembrane helix</keyword>
<evidence type="ECO:0000256" key="21">
    <source>
        <dbReference type="ARBA" id="ARBA00023268"/>
    </source>
</evidence>
<keyword evidence="12" id="KW-0808">Transferase</keyword>
<keyword evidence="13 27" id="KW-0812">Transmembrane</keyword>
<evidence type="ECO:0000256" key="5">
    <source>
        <dbReference type="ARBA" id="ARBA00012448"/>
    </source>
</evidence>
<evidence type="ECO:0000256" key="11">
    <source>
        <dbReference type="ARBA" id="ARBA00022676"/>
    </source>
</evidence>
<keyword evidence="20" id="KW-0046">Antibiotic resistance</keyword>
<evidence type="ECO:0000256" key="26">
    <source>
        <dbReference type="ARBA" id="ARBA00060592"/>
    </source>
</evidence>
<feature type="domain" description="Penicillin-binding protein OB-like" evidence="30">
    <location>
        <begin position="338"/>
        <end position="441"/>
    </location>
</feature>
<keyword evidence="17" id="KW-0573">Peptidoglycan synthesis</keyword>